<sequence>MKESIYLINMLLAALMLFGCTEEEHTPLSEDGVSPQVITDIEVEPLNGGFNITYNLPKDEDLLYVKAYYTNSKGEESTVVSSAYKKSVEIVGYGDTEEKTIKLQTIDRSQNRSEFVTVTGVPLEPVVNKVAKTITMTEGWGGLNYQVINSEKDELIIDLIANEIEINEETGNRSYGKFKALKTLYTKLDTITAVLRGYDPVPTTFAALVKDIYGNTSDTIYPSTPNGQLIPWEEILLDKDKITEAKQPNDNNWSQWGTSFLNALDGVLGSNASNVTHTEDNAFPFKLTIDLGADVILSRFKIWKNDYGSLSSSYGHNNPRTMEVYGASTIPNTDGSLDGWTYLGRFEAIKPSGSGAFTPADEQHVLEGDEFEFDNAPELRYMKILFLDNWGGTSSLSFSEISFWGRYN</sequence>
<evidence type="ECO:0000259" key="2">
    <source>
        <dbReference type="Pfam" id="PF16391"/>
    </source>
</evidence>
<proteinExistence type="predicted"/>
<protein>
    <recommendedName>
        <fullName evidence="6">F5/8 type C domain-containing protein</fullName>
    </recommendedName>
</protein>
<evidence type="ECO:0000259" key="1">
    <source>
        <dbReference type="Pfam" id="PF16323"/>
    </source>
</evidence>
<organism evidence="4 5">
    <name type="scientific">Maribacter ulvicola</name>
    <dbReference type="NCBI Taxonomy" id="228959"/>
    <lineage>
        <taxon>Bacteria</taxon>
        <taxon>Pseudomonadati</taxon>
        <taxon>Bacteroidota</taxon>
        <taxon>Flavobacteriia</taxon>
        <taxon>Flavobacteriales</taxon>
        <taxon>Flavobacteriaceae</taxon>
        <taxon>Maribacter</taxon>
    </lineage>
</organism>
<dbReference type="EMBL" id="FTMA01000006">
    <property type="protein sequence ID" value="SIR11481.1"/>
    <property type="molecule type" value="Genomic_DNA"/>
</dbReference>
<name>A0A1N6YAG8_9FLAO</name>
<reference evidence="5" key="1">
    <citation type="submission" date="2017-01" db="EMBL/GenBank/DDBJ databases">
        <authorList>
            <person name="Varghese N."/>
            <person name="Submissions S."/>
        </authorList>
    </citation>
    <scope>NUCLEOTIDE SEQUENCE [LARGE SCALE GENOMIC DNA]</scope>
    <source>
        <strain evidence="5">DSM 15366</strain>
    </source>
</reference>
<dbReference type="Pfam" id="PF16323">
    <property type="entry name" value="DUF4959"/>
    <property type="match status" value="1"/>
</dbReference>
<dbReference type="InterPro" id="IPR008979">
    <property type="entry name" value="Galactose-bd-like_sf"/>
</dbReference>
<dbReference type="InterPro" id="IPR032527">
    <property type="entry name" value="DUF4959"/>
</dbReference>
<dbReference type="Pfam" id="PF17166">
    <property type="entry name" value="DUF5126"/>
    <property type="match status" value="1"/>
</dbReference>
<evidence type="ECO:0008006" key="6">
    <source>
        <dbReference type="Google" id="ProtNLM"/>
    </source>
</evidence>
<dbReference type="InterPro" id="IPR032164">
    <property type="entry name" value="DUF5000"/>
</dbReference>
<dbReference type="Proteomes" id="UP000186953">
    <property type="component" value="Unassembled WGS sequence"/>
</dbReference>
<feature type="domain" description="DUF5126" evidence="3">
    <location>
        <begin position="123"/>
        <end position="239"/>
    </location>
</feature>
<dbReference type="RefSeq" id="WP_076549700.1">
    <property type="nucleotide sequence ID" value="NZ_FTMA01000006.1"/>
</dbReference>
<dbReference type="SUPFAM" id="SSF49785">
    <property type="entry name" value="Galactose-binding domain-like"/>
    <property type="match status" value="1"/>
</dbReference>
<dbReference type="InterPro" id="IPR033431">
    <property type="entry name" value="DUF5126"/>
</dbReference>
<dbReference type="Pfam" id="PF16391">
    <property type="entry name" value="DUF5000"/>
    <property type="match status" value="1"/>
</dbReference>
<keyword evidence="5" id="KW-1185">Reference proteome</keyword>
<dbReference type="OrthoDB" id="1312186at2"/>
<accession>A0A1N6YAG8</accession>
<dbReference type="Gene3D" id="2.60.120.260">
    <property type="entry name" value="Galactose-binding domain-like"/>
    <property type="match status" value="1"/>
</dbReference>
<gene>
    <name evidence="4" type="ORF">SAMN05421797_106152</name>
</gene>
<dbReference type="STRING" id="228959.SAMN05421797_106152"/>
<evidence type="ECO:0000259" key="3">
    <source>
        <dbReference type="Pfam" id="PF17166"/>
    </source>
</evidence>
<feature type="domain" description="DUF5000" evidence="2">
    <location>
        <begin position="266"/>
        <end position="405"/>
    </location>
</feature>
<dbReference type="PROSITE" id="PS51257">
    <property type="entry name" value="PROKAR_LIPOPROTEIN"/>
    <property type="match status" value="1"/>
</dbReference>
<dbReference type="AlphaFoldDB" id="A0A1N6YAG8"/>
<evidence type="ECO:0000313" key="4">
    <source>
        <dbReference type="EMBL" id="SIR11481.1"/>
    </source>
</evidence>
<evidence type="ECO:0000313" key="5">
    <source>
        <dbReference type="Proteomes" id="UP000186953"/>
    </source>
</evidence>
<feature type="domain" description="DUF4959" evidence="1">
    <location>
        <begin position="19"/>
        <end position="119"/>
    </location>
</feature>